<reference evidence="2" key="1">
    <citation type="submission" date="2020-06" db="EMBL/GenBank/DDBJ databases">
        <authorList>
            <person name="Onetto C."/>
        </authorList>
    </citation>
    <scope>NUCLEOTIDE SEQUENCE</scope>
</reference>
<comment type="caution">
    <text evidence="2">The sequence shown here is derived from an EMBL/GenBank/DDBJ whole genome shotgun (WGS) entry which is preliminary data.</text>
</comment>
<organism evidence="2 3">
    <name type="scientific">Aureobasidium mustum</name>
    <dbReference type="NCBI Taxonomy" id="2773714"/>
    <lineage>
        <taxon>Eukaryota</taxon>
        <taxon>Fungi</taxon>
        <taxon>Dikarya</taxon>
        <taxon>Ascomycota</taxon>
        <taxon>Pezizomycotina</taxon>
        <taxon>Dothideomycetes</taxon>
        <taxon>Dothideomycetidae</taxon>
        <taxon>Dothideales</taxon>
        <taxon>Saccotheciaceae</taxon>
        <taxon>Aureobasidium</taxon>
    </lineage>
</organism>
<sequence length="504" mass="54833">MSFNHPSLDDHQGHIQEHDHVNNNHTALSYPQQDDRLLTSYTFRDFVTPNEHATIPVVGTSKALESLDHTLSSPGVFARCAPRPHAFSAYTPLAIALSAICVKVGLAPVTERNLAQLHRTPWFIDFAKAAVKRHNAEHMINLNLSNLSSDSILSEDHMVILAEAFAASSNLSNIELGIVAITKKGVKAFHYPWSATCTALTAWIVADLRTNVPAYFGIGHDVAEQQESSNNEHVAEEEEEEDAADDDEDQQAPTTTPRKTAARVLLQQVPLPAGLTAKNILEQHTQNLQYNNILKVGLQYSNQEIAKKVADDAVANNKKSSASSSGIVKRINTAIDFLEKEFEIDIGAFRTAYDTARKDNGIPIRGKDGVDDQTLTANGSKIRDAMAWIKAGGPRPAVAIAPAPAPIPSGYAPASSTPSATQGSVRGYNNNNSIPQLDGTMDEAEDTHIYDPFQPQANGFKPQHDNDQPDWDWVNFNAALSTSMITPPEPNPHPSPDIPQTSLS</sequence>
<proteinExistence type="predicted"/>
<dbReference type="AlphaFoldDB" id="A0A9N8PLU3"/>
<feature type="region of interest" description="Disordered" evidence="1">
    <location>
        <begin position="482"/>
        <end position="504"/>
    </location>
</feature>
<evidence type="ECO:0000313" key="3">
    <source>
        <dbReference type="Proteomes" id="UP000714618"/>
    </source>
</evidence>
<evidence type="ECO:0000313" key="2">
    <source>
        <dbReference type="EMBL" id="CAD0100052.1"/>
    </source>
</evidence>
<keyword evidence="3" id="KW-1185">Reference proteome</keyword>
<feature type="region of interest" description="Disordered" evidence="1">
    <location>
        <begin position="225"/>
        <end position="258"/>
    </location>
</feature>
<dbReference type="EMBL" id="CAIJEO010000011">
    <property type="protein sequence ID" value="CAD0100052.1"/>
    <property type="molecule type" value="Genomic_DNA"/>
</dbReference>
<name>A0A9N8PLU3_9PEZI</name>
<gene>
    <name evidence="2" type="ORF">AWRI4233_LOCUS8877</name>
</gene>
<accession>A0A9N8PLU3</accession>
<protein>
    <submittedName>
        <fullName evidence="2">Uncharacterized protein</fullName>
    </submittedName>
</protein>
<dbReference type="Proteomes" id="UP000714618">
    <property type="component" value="Unassembled WGS sequence"/>
</dbReference>
<dbReference type="OrthoDB" id="3922109at2759"/>
<evidence type="ECO:0000256" key="1">
    <source>
        <dbReference type="SAM" id="MobiDB-lite"/>
    </source>
</evidence>
<feature type="compositionally biased region" description="Pro residues" evidence="1">
    <location>
        <begin position="487"/>
        <end position="497"/>
    </location>
</feature>
<feature type="compositionally biased region" description="Acidic residues" evidence="1">
    <location>
        <begin position="235"/>
        <end position="250"/>
    </location>
</feature>